<gene>
    <name evidence="1" type="ORF">HMPREF1143_1981</name>
</gene>
<accession>J6HEL9</accession>
<protein>
    <recommendedName>
        <fullName evidence="3">Lj928 prophage protein</fullName>
    </recommendedName>
</protein>
<dbReference type="PATRIC" id="fig|796941.3.peg.1703"/>
<name>J6HEL9_9FIRM</name>
<dbReference type="EMBL" id="ALNK01000028">
    <property type="protein sequence ID" value="EJU21188.1"/>
    <property type="molecule type" value="Genomic_DNA"/>
</dbReference>
<keyword evidence="2" id="KW-1185">Reference proteome</keyword>
<dbReference type="AlphaFoldDB" id="J6HEL9"/>
<dbReference type="Proteomes" id="UP000005244">
    <property type="component" value="Unassembled WGS sequence"/>
</dbReference>
<reference evidence="1 2" key="1">
    <citation type="submission" date="2012-07" db="EMBL/GenBank/DDBJ databases">
        <authorList>
            <person name="Durkin A.S."/>
            <person name="McCorrison J."/>
            <person name="Torralba M."/>
            <person name="Gillis M."/>
            <person name="Methe B."/>
            <person name="Sutton G."/>
            <person name="Nelson K.E."/>
        </authorList>
    </citation>
    <scope>NUCLEOTIDE SEQUENCE [LARGE SCALE GENOMIC DNA]</scope>
    <source>
        <strain evidence="1 2">OBRC8</strain>
    </source>
</reference>
<organism evidence="1 2">
    <name type="scientific">Peptoanaerobacter stomatis</name>
    <dbReference type="NCBI Taxonomy" id="796937"/>
    <lineage>
        <taxon>Bacteria</taxon>
        <taxon>Bacillati</taxon>
        <taxon>Bacillota</taxon>
        <taxon>Clostridia</taxon>
        <taxon>Peptostreptococcales</taxon>
        <taxon>Filifactoraceae</taxon>
        <taxon>Peptoanaerobacter</taxon>
    </lineage>
</organism>
<evidence type="ECO:0008006" key="3">
    <source>
        <dbReference type="Google" id="ProtNLM"/>
    </source>
</evidence>
<evidence type="ECO:0000313" key="1">
    <source>
        <dbReference type="EMBL" id="EJU21188.1"/>
    </source>
</evidence>
<comment type="caution">
    <text evidence="1">The sequence shown here is derived from an EMBL/GenBank/DDBJ whole genome shotgun (WGS) entry which is preliminary data.</text>
</comment>
<sequence length="305" mass="34459">MAINKIEYSKKYQAGLDKLMLVGATSGWMEENVKDIIYNGGDEVKIPSIIMQGLANYDRDNGFVRGSVTLKYQTMKMTQDRGRTFSLDAMDVNESNFIATSGNVMGEFQRVQVIPEIDSYRYSKIYSLLKAKNRVTETYTPDESTILKKLQDDIAKIEDVVGANAQLVIVMTSITRTILSDALKGARRLDVADFKQGEVFIKVKTFDEKPIITVPSARLKTLYKINDGKTSGQEEGGLVADTTAKDINWIIMPKTAPIAVSKQDKIRIFTPDENQDADAWKLDYRRYHDLWIPDNKLTAMWANTK</sequence>
<dbReference type="RefSeq" id="WP_009531428.1">
    <property type="nucleotide sequence ID" value="NZ_ALNK01000028.1"/>
</dbReference>
<proteinExistence type="predicted"/>
<evidence type="ECO:0000313" key="2">
    <source>
        <dbReference type="Proteomes" id="UP000005244"/>
    </source>
</evidence>